<keyword evidence="1" id="KW-0732">Signal</keyword>
<dbReference type="PANTHER" id="PTHR43649:SF17">
    <property type="entry name" value="ABC TRANSPORTER SOLUTE BINDING PROTEIN-SUGAR TRANSPORT"/>
    <property type="match status" value="1"/>
</dbReference>
<gene>
    <name evidence="3" type="ORF">GC096_11065</name>
</gene>
<dbReference type="Gene3D" id="3.40.190.10">
    <property type="entry name" value="Periplasmic binding protein-like II"/>
    <property type="match status" value="1"/>
</dbReference>
<sequence>MQRNWKSRVPVLTISLVVVLALTACSKNNETMVSPDSKPSVGTVSNSKLVTIHMVMPGDQSSRMKAFLETEFAQKMKKELNLAFDITYTPWAQYYDKLNLMFASGEDLDLFWAIPSNFAQYVNKKNIMAVDKLLEENGPNILKYFPQENFDAVKLNGKMYALPVAKAPSAAKFHSLLVREDLLKEAGMAAIKSVQDISDFAAKVKAKHPEITPIFEVDPLSPYYRAFSPANVSLTPIGNAAYYYVNEDEKDGNVYSLFENVDLVKKISDMRADWRSKGYIKDNQLTNFGNALSEFNSGNYAMTSGAAGDRAVNFIGPLTKNVPTGELNEYLLNPEKPKYTQMVVTDMFYVAAQSKHADRAVQFLNWVFENQDNYDFMINGVKDKDYKNVGDKIEKLTTDELWPAWMLYNKKYAKFSTLIPDKTANSYKNWDVGTKLSKTAGFVFDNANVKLEETKVNQIIVEKINPILWGFLDFEGNFPAARKALKDAGIDKIRMEYEGQLKSYLSKK</sequence>
<dbReference type="RefSeq" id="WP_171630297.1">
    <property type="nucleotide sequence ID" value="NZ_WHNY01000036.1"/>
</dbReference>
<dbReference type="Pfam" id="PF12010">
    <property type="entry name" value="DUF3502"/>
    <property type="match status" value="1"/>
</dbReference>
<dbReference type="Proteomes" id="UP000653578">
    <property type="component" value="Unassembled WGS sequence"/>
</dbReference>
<dbReference type="PROSITE" id="PS51257">
    <property type="entry name" value="PROKAR_LIPOPROTEIN"/>
    <property type="match status" value="1"/>
</dbReference>
<evidence type="ECO:0000256" key="1">
    <source>
        <dbReference type="SAM" id="SignalP"/>
    </source>
</evidence>
<feature type="domain" description="DUF3502" evidence="2">
    <location>
        <begin position="439"/>
        <end position="505"/>
    </location>
</feature>
<evidence type="ECO:0000313" key="4">
    <source>
        <dbReference type="Proteomes" id="UP000653578"/>
    </source>
</evidence>
<evidence type="ECO:0000313" key="3">
    <source>
        <dbReference type="EMBL" id="NOU64570.1"/>
    </source>
</evidence>
<keyword evidence="4" id="KW-1185">Reference proteome</keyword>
<dbReference type="InterPro" id="IPR022627">
    <property type="entry name" value="DUF3502"/>
</dbReference>
<feature type="signal peptide" evidence="1">
    <location>
        <begin position="1"/>
        <end position="26"/>
    </location>
</feature>
<comment type="caution">
    <text evidence="3">The sequence shown here is derived from an EMBL/GenBank/DDBJ whole genome shotgun (WGS) entry which is preliminary data.</text>
</comment>
<accession>A0ABX1X7Z7</accession>
<dbReference type="SUPFAM" id="SSF53850">
    <property type="entry name" value="Periplasmic binding protein-like II"/>
    <property type="match status" value="1"/>
</dbReference>
<dbReference type="Pfam" id="PF01547">
    <property type="entry name" value="SBP_bac_1"/>
    <property type="match status" value="1"/>
</dbReference>
<dbReference type="EMBL" id="WHNY01000036">
    <property type="protein sequence ID" value="NOU64570.1"/>
    <property type="molecule type" value="Genomic_DNA"/>
</dbReference>
<proteinExistence type="predicted"/>
<reference evidence="3 4" key="1">
    <citation type="submission" date="2019-10" db="EMBL/GenBank/DDBJ databases">
        <title>Description of Paenibacillus humi sp. nov.</title>
        <authorList>
            <person name="Carlier A."/>
            <person name="Qi S."/>
        </authorList>
    </citation>
    <scope>NUCLEOTIDE SEQUENCE [LARGE SCALE GENOMIC DNA]</scope>
    <source>
        <strain evidence="3 4">LMG 31461</strain>
    </source>
</reference>
<organism evidence="3 4">
    <name type="scientific">Paenibacillus plantarum</name>
    <dbReference type="NCBI Taxonomy" id="2654975"/>
    <lineage>
        <taxon>Bacteria</taxon>
        <taxon>Bacillati</taxon>
        <taxon>Bacillota</taxon>
        <taxon>Bacilli</taxon>
        <taxon>Bacillales</taxon>
        <taxon>Paenibacillaceae</taxon>
        <taxon>Paenibacillus</taxon>
    </lineage>
</organism>
<feature type="chain" id="PRO_5047190285" evidence="1">
    <location>
        <begin position="27"/>
        <end position="508"/>
    </location>
</feature>
<evidence type="ECO:0000259" key="2">
    <source>
        <dbReference type="Pfam" id="PF12010"/>
    </source>
</evidence>
<dbReference type="InterPro" id="IPR050490">
    <property type="entry name" value="Bact_solute-bd_prot1"/>
</dbReference>
<name>A0ABX1X7Z7_9BACL</name>
<protein>
    <submittedName>
        <fullName evidence="3">Extracellular solute-binding protein</fullName>
    </submittedName>
</protein>
<dbReference type="PANTHER" id="PTHR43649">
    <property type="entry name" value="ARABINOSE-BINDING PROTEIN-RELATED"/>
    <property type="match status" value="1"/>
</dbReference>
<dbReference type="InterPro" id="IPR006059">
    <property type="entry name" value="SBP"/>
</dbReference>